<sequence length="207" mass="22357">MASVTDPTAPSSPAASLEDGGRLAPRAGNAVLFSPMTVTCLVGSIVANRFGLKATFRFRYRRPRRLLGGPVRQQPLRLGHLRRHGGALLGRRGGCHAQIPGAGEPGQVCLAYRLCYRNSGSILSGVINLAFNYRGRSTGKLDSGTYIVSVVLHEMPRATCRPAPLPSPEKVIRRNGSPPSRSSSASLTRPNWENSGRLMLRKEFLVV</sequence>
<keyword evidence="2" id="KW-0812">Transmembrane</keyword>
<proteinExistence type="predicted"/>
<dbReference type="EMBL" id="MU842824">
    <property type="protein sequence ID" value="KAK2033190.1"/>
    <property type="molecule type" value="Genomic_DNA"/>
</dbReference>
<keyword evidence="4" id="KW-1185">Reference proteome</keyword>
<evidence type="ECO:0000313" key="3">
    <source>
        <dbReference type="EMBL" id="KAK2033190.1"/>
    </source>
</evidence>
<feature type="region of interest" description="Disordered" evidence="1">
    <location>
        <begin position="163"/>
        <end position="190"/>
    </location>
</feature>
<name>A0AAD9HQ80_9PEZI</name>
<feature type="compositionally biased region" description="Low complexity" evidence="1">
    <location>
        <begin position="174"/>
        <end position="190"/>
    </location>
</feature>
<evidence type="ECO:0000256" key="2">
    <source>
        <dbReference type="SAM" id="Phobius"/>
    </source>
</evidence>
<feature type="transmembrane region" description="Helical" evidence="2">
    <location>
        <begin position="30"/>
        <end position="52"/>
    </location>
</feature>
<comment type="caution">
    <text evidence="3">The sequence shown here is derived from an EMBL/GenBank/DDBJ whole genome shotgun (WGS) entry which is preliminary data.</text>
</comment>
<dbReference type="Proteomes" id="UP001232148">
    <property type="component" value="Unassembled WGS sequence"/>
</dbReference>
<evidence type="ECO:0000256" key="1">
    <source>
        <dbReference type="SAM" id="MobiDB-lite"/>
    </source>
</evidence>
<evidence type="ECO:0000313" key="4">
    <source>
        <dbReference type="Proteomes" id="UP001232148"/>
    </source>
</evidence>
<organism evidence="3 4">
    <name type="scientific">Colletotrichum zoysiae</name>
    <dbReference type="NCBI Taxonomy" id="1216348"/>
    <lineage>
        <taxon>Eukaryota</taxon>
        <taxon>Fungi</taxon>
        <taxon>Dikarya</taxon>
        <taxon>Ascomycota</taxon>
        <taxon>Pezizomycotina</taxon>
        <taxon>Sordariomycetes</taxon>
        <taxon>Hypocreomycetidae</taxon>
        <taxon>Glomerellales</taxon>
        <taxon>Glomerellaceae</taxon>
        <taxon>Colletotrichum</taxon>
        <taxon>Colletotrichum graminicola species complex</taxon>
    </lineage>
</organism>
<gene>
    <name evidence="3" type="ORF">LX32DRAFT_679986</name>
</gene>
<feature type="compositionally biased region" description="Polar residues" evidence="1">
    <location>
        <begin position="1"/>
        <end position="14"/>
    </location>
</feature>
<keyword evidence="2" id="KW-1133">Transmembrane helix</keyword>
<accession>A0AAD9HQ80</accession>
<reference evidence="3" key="1">
    <citation type="submission" date="2021-06" db="EMBL/GenBank/DDBJ databases">
        <title>Comparative genomics, transcriptomics and evolutionary studies reveal genomic signatures of adaptation to plant cell wall in hemibiotrophic fungi.</title>
        <authorList>
            <consortium name="DOE Joint Genome Institute"/>
            <person name="Baroncelli R."/>
            <person name="Diaz J.F."/>
            <person name="Benocci T."/>
            <person name="Peng M."/>
            <person name="Battaglia E."/>
            <person name="Haridas S."/>
            <person name="Andreopoulos W."/>
            <person name="Labutti K."/>
            <person name="Pangilinan J."/>
            <person name="Floch G.L."/>
            <person name="Makela M.R."/>
            <person name="Henrissat B."/>
            <person name="Grigoriev I.V."/>
            <person name="Crouch J.A."/>
            <person name="De Vries R.P."/>
            <person name="Sukno S.A."/>
            <person name="Thon M.R."/>
        </authorList>
    </citation>
    <scope>NUCLEOTIDE SEQUENCE</scope>
    <source>
        <strain evidence="3">MAFF235873</strain>
    </source>
</reference>
<keyword evidence="2" id="KW-0472">Membrane</keyword>
<protein>
    <submittedName>
        <fullName evidence="3">Uncharacterized protein</fullName>
    </submittedName>
</protein>
<feature type="region of interest" description="Disordered" evidence="1">
    <location>
        <begin position="1"/>
        <end position="21"/>
    </location>
</feature>
<dbReference type="AlphaFoldDB" id="A0AAD9HQ80"/>